<keyword evidence="4 7" id="KW-1133">Transmembrane helix</keyword>
<keyword evidence="6 7" id="KW-0012">Acyltransferase</keyword>
<protein>
    <recommendedName>
        <fullName evidence="7">Palmitoyltransferase</fullName>
        <ecNumber evidence="7">2.3.1.225</ecNumber>
    </recommendedName>
</protein>
<proteinExistence type="inferred from homology"/>
<reference evidence="9" key="1">
    <citation type="journal article" date="2023" name="Insect Mol. Biol.">
        <title>Genome sequencing provides insights into the evolution of gene families encoding plant cell wall-degrading enzymes in longhorned beetles.</title>
        <authorList>
            <person name="Shin N.R."/>
            <person name="Okamura Y."/>
            <person name="Kirsch R."/>
            <person name="Pauchet Y."/>
        </authorList>
    </citation>
    <scope>NUCLEOTIDE SEQUENCE</scope>
    <source>
        <strain evidence="9">AMC_N1</strain>
    </source>
</reference>
<evidence type="ECO:0000313" key="9">
    <source>
        <dbReference type="EMBL" id="KAJ8949805.1"/>
    </source>
</evidence>
<evidence type="ECO:0000256" key="5">
    <source>
        <dbReference type="ARBA" id="ARBA00023136"/>
    </source>
</evidence>
<evidence type="ECO:0000256" key="2">
    <source>
        <dbReference type="ARBA" id="ARBA00022679"/>
    </source>
</evidence>
<comment type="caution">
    <text evidence="9">The sequence shown here is derived from an EMBL/GenBank/DDBJ whole genome shotgun (WGS) entry which is preliminary data.</text>
</comment>
<comment type="domain">
    <text evidence="7">The DHHC domain is required for palmitoyltransferase activity.</text>
</comment>
<sequence>MTSKCHLYFPPSVAILIIISSYYVYVIGFCVYVIQDLLASCLYIVFLNILFIMFLWSFLSTVATPVARVPLEYQLTLEELENYHRVDNQNKDLLLKTIKSKRNLVLHMCTAQGSIRYCTLCSQIKPDRAHHCSVCGFCVLKMDHHCGWVNNCVGFSNYKSFILMLFYCNMYCIYFTSTTLEYFISYLNAPDKRYLPVVVGFGDILIVIIFVMAAFLGLMGGVFFLFHCGLVFRNETTLEKLQESIFVQQNSSYNLGCFKNFTEVFGKDWRLWLFPVFSAEVIYIAISEKNLTP</sequence>
<comment type="subcellular location">
    <subcellularLocation>
        <location evidence="1">Membrane</location>
        <topology evidence="1">Multi-pass membrane protein</topology>
    </subcellularLocation>
</comment>
<keyword evidence="10" id="KW-1185">Reference proteome</keyword>
<dbReference type="EMBL" id="JAPWTK010000109">
    <property type="protein sequence ID" value="KAJ8949805.1"/>
    <property type="molecule type" value="Genomic_DNA"/>
</dbReference>
<name>A0AAV8YDN1_9CUCU</name>
<gene>
    <name evidence="9" type="ORF">NQ318_000503</name>
</gene>
<dbReference type="PROSITE" id="PS50216">
    <property type="entry name" value="DHHC"/>
    <property type="match status" value="1"/>
</dbReference>
<dbReference type="GO" id="GO:0019706">
    <property type="term" value="F:protein-cysteine S-palmitoyltransferase activity"/>
    <property type="evidence" value="ECO:0007669"/>
    <property type="project" value="UniProtKB-EC"/>
</dbReference>
<accession>A0AAV8YDN1</accession>
<keyword evidence="2 7" id="KW-0808">Transferase</keyword>
<evidence type="ECO:0000259" key="8">
    <source>
        <dbReference type="Pfam" id="PF01529"/>
    </source>
</evidence>
<evidence type="ECO:0000256" key="1">
    <source>
        <dbReference type="ARBA" id="ARBA00004141"/>
    </source>
</evidence>
<evidence type="ECO:0000256" key="6">
    <source>
        <dbReference type="ARBA" id="ARBA00023315"/>
    </source>
</evidence>
<comment type="catalytic activity">
    <reaction evidence="7">
        <text>L-cysteinyl-[protein] + hexadecanoyl-CoA = S-hexadecanoyl-L-cysteinyl-[protein] + CoA</text>
        <dbReference type="Rhea" id="RHEA:36683"/>
        <dbReference type="Rhea" id="RHEA-COMP:10131"/>
        <dbReference type="Rhea" id="RHEA-COMP:11032"/>
        <dbReference type="ChEBI" id="CHEBI:29950"/>
        <dbReference type="ChEBI" id="CHEBI:57287"/>
        <dbReference type="ChEBI" id="CHEBI:57379"/>
        <dbReference type="ChEBI" id="CHEBI:74151"/>
        <dbReference type="EC" id="2.3.1.225"/>
    </reaction>
</comment>
<dbReference type="InterPro" id="IPR001594">
    <property type="entry name" value="Palmitoyltrfase_DHHC"/>
</dbReference>
<dbReference type="AlphaFoldDB" id="A0AAV8YDN1"/>
<evidence type="ECO:0000256" key="4">
    <source>
        <dbReference type="ARBA" id="ARBA00022989"/>
    </source>
</evidence>
<dbReference type="Proteomes" id="UP001162162">
    <property type="component" value="Unassembled WGS sequence"/>
</dbReference>
<feature type="transmembrane region" description="Helical" evidence="7">
    <location>
        <begin position="161"/>
        <end position="184"/>
    </location>
</feature>
<dbReference type="InterPro" id="IPR039859">
    <property type="entry name" value="PFA4/ZDH16/20/ERF2-like"/>
</dbReference>
<dbReference type="Pfam" id="PF01529">
    <property type="entry name" value="DHHC"/>
    <property type="match status" value="1"/>
</dbReference>
<feature type="transmembrane region" description="Helical" evidence="7">
    <location>
        <begin position="12"/>
        <end position="34"/>
    </location>
</feature>
<dbReference type="EC" id="2.3.1.225" evidence="7"/>
<comment type="similarity">
    <text evidence="7">Belongs to the DHHC palmitoyltransferase family.</text>
</comment>
<keyword evidence="5 7" id="KW-0472">Membrane</keyword>
<feature type="domain" description="Palmitoyltransferase DHHC" evidence="8">
    <location>
        <begin position="114"/>
        <end position="242"/>
    </location>
</feature>
<evidence type="ECO:0000256" key="3">
    <source>
        <dbReference type="ARBA" id="ARBA00022692"/>
    </source>
</evidence>
<evidence type="ECO:0000256" key="7">
    <source>
        <dbReference type="RuleBase" id="RU079119"/>
    </source>
</evidence>
<organism evidence="9 10">
    <name type="scientific">Aromia moschata</name>
    <dbReference type="NCBI Taxonomy" id="1265417"/>
    <lineage>
        <taxon>Eukaryota</taxon>
        <taxon>Metazoa</taxon>
        <taxon>Ecdysozoa</taxon>
        <taxon>Arthropoda</taxon>
        <taxon>Hexapoda</taxon>
        <taxon>Insecta</taxon>
        <taxon>Pterygota</taxon>
        <taxon>Neoptera</taxon>
        <taxon>Endopterygota</taxon>
        <taxon>Coleoptera</taxon>
        <taxon>Polyphaga</taxon>
        <taxon>Cucujiformia</taxon>
        <taxon>Chrysomeloidea</taxon>
        <taxon>Cerambycidae</taxon>
        <taxon>Cerambycinae</taxon>
        <taxon>Callichromatini</taxon>
        <taxon>Aromia</taxon>
    </lineage>
</organism>
<evidence type="ECO:0000313" key="10">
    <source>
        <dbReference type="Proteomes" id="UP001162162"/>
    </source>
</evidence>
<feature type="transmembrane region" description="Helical" evidence="7">
    <location>
        <begin position="40"/>
        <end position="59"/>
    </location>
</feature>
<keyword evidence="3 7" id="KW-0812">Transmembrane</keyword>
<dbReference type="GO" id="GO:0016020">
    <property type="term" value="C:membrane"/>
    <property type="evidence" value="ECO:0007669"/>
    <property type="project" value="UniProtKB-SubCell"/>
</dbReference>
<dbReference type="PANTHER" id="PTHR12246">
    <property type="entry name" value="PALMITOYLTRANSFERASE ZDHHC16"/>
    <property type="match status" value="1"/>
</dbReference>
<feature type="transmembrane region" description="Helical" evidence="7">
    <location>
        <begin position="204"/>
        <end position="232"/>
    </location>
</feature>